<evidence type="ECO:0000256" key="1">
    <source>
        <dbReference type="ARBA" id="ARBA00006835"/>
    </source>
</evidence>
<evidence type="ECO:0000256" key="4">
    <source>
        <dbReference type="ARBA" id="ARBA00022679"/>
    </source>
</evidence>
<keyword evidence="4" id="KW-0808">Transferase</keyword>
<dbReference type="AlphaFoldDB" id="A0AAW2QWG0"/>
<dbReference type="EC" id="2.7.7.6" evidence="2"/>
<evidence type="ECO:0000256" key="6">
    <source>
        <dbReference type="ARBA" id="ARBA00023163"/>
    </source>
</evidence>
<comment type="caution">
    <text evidence="8">The sequence shown here is derived from an EMBL/GenBank/DDBJ whole genome shotgun (WGS) entry which is preliminary data.</text>
</comment>
<keyword evidence="5" id="KW-0548">Nucleotidyltransferase</keyword>
<dbReference type="GO" id="GO:0003899">
    <property type="term" value="F:DNA-directed RNA polymerase activity"/>
    <property type="evidence" value="ECO:0007669"/>
    <property type="project" value="UniProtKB-EC"/>
</dbReference>
<dbReference type="InterPro" id="IPR015712">
    <property type="entry name" value="DNA-dir_RNA_pol_su2"/>
</dbReference>
<dbReference type="EMBL" id="JACGWM010000005">
    <property type="protein sequence ID" value="KAL0372077.1"/>
    <property type="molecule type" value="Genomic_DNA"/>
</dbReference>
<dbReference type="PANTHER" id="PTHR20856">
    <property type="entry name" value="DNA-DIRECTED RNA POLYMERASE I SUBUNIT 2"/>
    <property type="match status" value="1"/>
</dbReference>
<sequence length="90" mass="10334">MSVGMEMLVDDASTLLNGKHKIFLDGDWVGICKDSSSFVARVRRKRRKTEVPHQIEIKRDKHHGEVRIFADAGRILRPLLIVQNLKKSKI</sequence>
<name>A0AAW2QWG0_9LAMI</name>
<protein>
    <recommendedName>
        <fullName evidence="2">DNA-directed RNA polymerase</fullName>
        <ecNumber evidence="2">2.7.7.6</ecNumber>
    </recommendedName>
</protein>
<reference evidence="8" key="2">
    <citation type="journal article" date="2024" name="Plant">
        <title>Genomic evolution and insights into agronomic trait innovations of Sesamum species.</title>
        <authorList>
            <person name="Miao H."/>
            <person name="Wang L."/>
            <person name="Qu L."/>
            <person name="Liu H."/>
            <person name="Sun Y."/>
            <person name="Le M."/>
            <person name="Wang Q."/>
            <person name="Wei S."/>
            <person name="Zheng Y."/>
            <person name="Lin W."/>
            <person name="Duan Y."/>
            <person name="Cao H."/>
            <person name="Xiong S."/>
            <person name="Wang X."/>
            <person name="Wei L."/>
            <person name="Li C."/>
            <person name="Ma Q."/>
            <person name="Ju M."/>
            <person name="Zhao R."/>
            <person name="Li G."/>
            <person name="Mu C."/>
            <person name="Tian Q."/>
            <person name="Mei H."/>
            <person name="Zhang T."/>
            <person name="Gao T."/>
            <person name="Zhang H."/>
        </authorList>
    </citation>
    <scope>NUCLEOTIDE SEQUENCE</scope>
    <source>
        <strain evidence="8">KEN8</strain>
    </source>
</reference>
<reference evidence="8" key="1">
    <citation type="submission" date="2020-06" db="EMBL/GenBank/DDBJ databases">
        <authorList>
            <person name="Li T."/>
            <person name="Hu X."/>
            <person name="Zhang T."/>
            <person name="Song X."/>
            <person name="Zhang H."/>
            <person name="Dai N."/>
            <person name="Sheng W."/>
            <person name="Hou X."/>
            <person name="Wei L."/>
        </authorList>
    </citation>
    <scope>NUCLEOTIDE SEQUENCE</scope>
    <source>
        <strain evidence="8">KEN8</strain>
        <tissue evidence="8">Leaf</tissue>
    </source>
</reference>
<dbReference type="SUPFAM" id="SSF64484">
    <property type="entry name" value="beta and beta-prime subunits of DNA dependent RNA-polymerase"/>
    <property type="match status" value="1"/>
</dbReference>
<dbReference type="Pfam" id="PF04566">
    <property type="entry name" value="RNA_pol_Rpb2_4"/>
    <property type="match status" value="1"/>
</dbReference>
<keyword evidence="3 8" id="KW-0240">DNA-directed RNA polymerase</keyword>
<proteinExistence type="inferred from homology"/>
<dbReference type="GO" id="GO:0006351">
    <property type="term" value="P:DNA-templated transcription"/>
    <property type="evidence" value="ECO:0007669"/>
    <property type="project" value="InterPro"/>
</dbReference>
<evidence type="ECO:0000313" key="8">
    <source>
        <dbReference type="EMBL" id="KAL0372077.1"/>
    </source>
</evidence>
<keyword evidence="6" id="KW-0804">Transcription</keyword>
<accession>A0AAW2QWG0</accession>
<evidence type="ECO:0000256" key="2">
    <source>
        <dbReference type="ARBA" id="ARBA00012418"/>
    </source>
</evidence>
<evidence type="ECO:0000259" key="7">
    <source>
        <dbReference type="Pfam" id="PF04566"/>
    </source>
</evidence>
<comment type="similarity">
    <text evidence="1">Belongs to the RNA polymerase beta chain family.</text>
</comment>
<dbReference type="Gene3D" id="3.90.1070.20">
    <property type="match status" value="1"/>
</dbReference>
<evidence type="ECO:0000256" key="3">
    <source>
        <dbReference type="ARBA" id="ARBA00022478"/>
    </source>
</evidence>
<feature type="domain" description="RNA polymerase Rpb2" evidence="7">
    <location>
        <begin position="22"/>
        <end position="83"/>
    </location>
</feature>
<evidence type="ECO:0000256" key="5">
    <source>
        <dbReference type="ARBA" id="ARBA00022695"/>
    </source>
</evidence>
<dbReference type="GO" id="GO:0032549">
    <property type="term" value="F:ribonucleoside binding"/>
    <property type="evidence" value="ECO:0007669"/>
    <property type="project" value="InterPro"/>
</dbReference>
<organism evidence="8">
    <name type="scientific">Sesamum calycinum</name>
    <dbReference type="NCBI Taxonomy" id="2727403"/>
    <lineage>
        <taxon>Eukaryota</taxon>
        <taxon>Viridiplantae</taxon>
        <taxon>Streptophyta</taxon>
        <taxon>Embryophyta</taxon>
        <taxon>Tracheophyta</taxon>
        <taxon>Spermatophyta</taxon>
        <taxon>Magnoliopsida</taxon>
        <taxon>eudicotyledons</taxon>
        <taxon>Gunneridae</taxon>
        <taxon>Pentapetalae</taxon>
        <taxon>asterids</taxon>
        <taxon>lamiids</taxon>
        <taxon>Lamiales</taxon>
        <taxon>Pedaliaceae</taxon>
        <taxon>Sesamum</taxon>
    </lineage>
</organism>
<dbReference type="GO" id="GO:0003677">
    <property type="term" value="F:DNA binding"/>
    <property type="evidence" value="ECO:0007669"/>
    <property type="project" value="InterPro"/>
</dbReference>
<dbReference type="InterPro" id="IPR007646">
    <property type="entry name" value="RNA_pol_Rpb2_4"/>
</dbReference>
<dbReference type="GO" id="GO:0000428">
    <property type="term" value="C:DNA-directed RNA polymerase complex"/>
    <property type="evidence" value="ECO:0007669"/>
    <property type="project" value="UniProtKB-KW"/>
</dbReference>
<gene>
    <name evidence="8" type="ORF">Scaly_0889300</name>
</gene>